<dbReference type="PANTHER" id="PTHR13799:SF14">
    <property type="entry name" value="GTP CYCLOHYDROLASE 1 TYPE 2 HOMOLOG"/>
    <property type="match status" value="1"/>
</dbReference>
<comment type="similarity">
    <text evidence="1">Belongs to the GTP cyclohydrolase I type 2/NIF3 family.</text>
</comment>
<feature type="binding site" evidence="4">
    <location>
        <position position="63"/>
    </location>
    <ligand>
        <name>a divalent metal cation</name>
        <dbReference type="ChEBI" id="CHEBI:60240"/>
        <label>1</label>
    </ligand>
</feature>
<dbReference type="FunFam" id="3.40.1390.30:FF:000001">
    <property type="entry name" value="GTP cyclohydrolase 1 type 2"/>
    <property type="match status" value="1"/>
</dbReference>
<gene>
    <name evidence="5" type="ORF">DC3_38240</name>
</gene>
<accession>A0A511N5Q0</accession>
<name>A0A511N5Q0_DEIC1</name>
<sequence>MHRDELVKWLNNYLRISDYRDVSNNGLQVEGKDEVTRVAVAVDASLRTIEEAVDAGADILITHHGLFWGKPVMVTGPMKKRIQKALEGELSIYAMHIPLDAHPEVGNNVMLARALNLRDLQPFGDWAGKSIGFWGELPFELELQDFSDRIQKTTGEICLVHGGGSGIVKKVGVISGSASDSIHLAAEMGLDTFVTGEPKHQNFHDAFEYGVNVIYAGHYETETFGVRALAAKLEDTFGLPWQFIHLPTGL</sequence>
<dbReference type="GO" id="GO:0016787">
    <property type="term" value="F:hydrolase activity"/>
    <property type="evidence" value="ECO:0007669"/>
    <property type="project" value="UniProtKB-KW"/>
</dbReference>
<dbReference type="Pfam" id="PF01784">
    <property type="entry name" value="DUF34_NIF3"/>
    <property type="match status" value="1"/>
</dbReference>
<evidence type="ECO:0000256" key="1">
    <source>
        <dbReference type="ARBA" id="ARBA00006964"/>
    </source>
</evidence>
<feature type="binding site" evidence="4">
    <location>
        <position position="218"/>
    </location>
    <ligand>
        <name>a divalent metal cation</name>
        <dbReference type="ChEBI" id="CHEBI:60240"/>
        <label>1</label>
    </ligand>
</feature>
<keyword evidence="3 4" id="KW-0479">Metal-binding</keyword>
<dbReference type="NCBIfam" id="TIGR00486">
    <property type="entry name" value="YbgI_SA1388"/>
    <property type="match status" value="1"/>
</dbReference>
<dbReference type="RefSeq" id="WP_186816120.1">
    <property type="nucleotide sequence ID" value="NZ_BJXB01000018.1"/>
</dbReference>
<dbReference type="GO" id="GO:0005737">
    <property type="term" value="C:cytoplasm"/>
    <property type="evidence" value="ECO:0007669"/>
    <property type="project" value="TreeGrafter"/>
</dbReference>
<protein>
    <recommendedName>
        <fullName evidence="2">GTP cyclohydrolase 1 type 2 homolog</fullName>
    </recommendedName>
</protein>
<feature type="binding site" evidence="4">
    <location>
        <position position="64"/>
    </location>
    <ligand>
        <name>a divalent metal cation</name>
        <dbReference type="ChEBI" id="CHEBI:60240"/>
        <label>2</label>
    </ligand>
</feature>
<evidence type="ECO:0000256" key="3">
    <source>
        <dbReference type="ARBA" id="ARBA00022723"/>
    </source>
</evidence>
<dbReference type="EMBL" id="BJXB01000018">
    <property type="protein sequence ID" value="GEM48189.1"/>
    <property type="molecule type" value="Genomic_DNA"/>
</dbReference>
<dbReference type="GO" id="GO:0046872">
    <property type="term" value="F:metal ion binding"/>
    <property type="evidence" value="ECO:0007669"/>
    <property type="project" value="UniProtKB-KW"/>
</dbReference>
<keyword evidence="5" id="KW-0378">Hydrolase</keyword>
<feature type="binding site" evidence="4">
    <location>
        <position position="100"/>
    </location>
    <ligand>
        <name>a divalent metal cation</name>
        <dbReference type="ChEBI" id="CHEBI:60240"/>
        <label>1</label>
    </ligand>
</feature>
<dbReference type="InterPro" id="IPR036069">
    <property type="entry name" value="DUF34/NIF3_sf"/>
</dbReference>
<dbReference type="PANTHER" id="PTHR13799">
    <property type="entry name" value="NGG1 INTERACTING FACTOR 3"/>
    <property type="match status" value="1"/>
</dbReference>
<keyword evidence="6" id="KW-1185">Reference proteome</keyword>
<dbReference type="Proteomes" id="UP000321306">
    <property type="component" value="Unassembled WGS sequence"/>
</dbReference>
<dbReference type="AlphaFoldDB" id="A0A511N5Q0"/>
<evidence type="ECO:0000256" key="4">
    <source>
        <dbReference type="PIRSR" id="PIRSR602678-1"/>
    </source>
</evidence>
<evidence type="ECO:0000256" key="2">
    <source>
        <dbReference type="ARBA" id="ARBA00022112"/>
    </source>
</evidence>
<comment type="caution">
    <text evidence="5">The sequence shown here is derived from an EMBL/GenBank/DDBJ whole genome shotgun (WGS) entry which is preliminary data.</text>
</comment>
<organism evidence="5 6">
    <name type="scientific">Deinococcus cellulosilyticus (strain DSM 18568 / NBRC 106333 / KACC 11606 / 5516J-15)</name>
    <dbReference type="NCBI Taxonomy" id="1223518"/>
    <lineage>
        <taxon>Bacteria</taxon>
        <taxon>Thermotogati</taxon>
        <taxon>Deinococcota</taxon>
        <taxon>Deinococci</taxon>
        <taxon>Deinococcales</taxon>
        <taxon>Deinococcaceae</taxon>
        <taxon>Deinococcus</taxon>
    </lineage>
</organism>
<evidence type="ECO:0000313" key="6">
    <source>
        <dbReference type="Proteomes" id="UP000321306"/>
    </source>
</evidence>
<feature type="binding site" evidence="4">
    <location>
        <position position="222"/>
    </location>
    <ligand>
        <name>a divalent metal cation</name>
        <dbReference type="ChEBI" id="CHEBI:60240"/>
        <label>1</label>
    </ligand>
</feature>
<reference evidence="5 6" key="1">
    <citation type="submission" date="2019-07" db="EMBL/GenBank/DDBJ databases">
        <title>Whole genome shotgun sequence of Deinococcus cellulosilyticus NBRC 106333.</title>
        <authorList>
            <person name="Hosoyama A."/>
            <person name="Uohara A."/>
            <person name="Ohji S."/>
            <person name="Ichikawa N."/>
        </authorList>
    </citation>
    <scope>NUCLEOTIDE SEQUENCE [LARGE SCALE GENOMIC DNA]</scope>
    <source>
        <strain evidence="5 6">NBRC 106333</strain>
    </source>
</reference>
<dbReference type="InterPro" id="IPR002678">
    <property type="entry name" value="DUF34/NIF3"/>
</dbReference>
<proteinExistence type="inferred from homology"/>
<dbReference type="Gene3D" id="3.40.1390.30">
    <property type="entry name" value="NIF3 (NGG1p interacting factor 3)-like"/>
    <property type="match status" value="2"/>
</dbReference>
<dbReference type="SUPFAM" id="SSF102705">
    <property type="entry name" value="NIF3 (NGG1p interacting factor 3)-like"/>
    <property type="match status" value="1"/>
</dbReference>
<evidence type="ECO:0000313" key="5">
    <source>
        <dbReference type="EMBL" id="GEM48189.1"/>
    </source>
</evidence>